<feature type="transmembrane region" description="Helical" evidence="1">
    <location>
        <begin position="20"/>
        <end position="42"/>
    </location>
</feature>
<keyword evidence="1" id="KW-0472">Membrane</keyword>
<dbReference type="EMBL" id="BJYA01000004">
    <property type="protein sequence ID" value="GEN45406.1"/>
    <property type="molecule type" value="Genomic_DNA"/>
</dbReference>
<evidence type="ECO:0000313" key="3">
    <source>
        <dbReference type="Proteomes" id="UP000321440"/>
    </source>
</evidence>
<proteinExistence type="predicted"/>
<gene>
    <name evidence="2" type="ORF">AHA02nite_11820</name>
</gene>
<protein>
    <submittedName>
        <fullName evidence="2">Uncharacterized protein</fullName>
    </submittedName>
</protein>
<dbReference type="RefSeq" id="WP_146815304.1">
    <property type="nucleotide sequence ID" value="NZ_BJYA01000004.1"/>
</dbReference>
<name>A0A511W2U9_9BACI</name>
<evidence type="ECO:0000313" key="2">
    <source>
        <dbReference type="EMBL" id="GEN45406.1"/>
    </source>
</evidence>
<dbReference type="Proteomes" id="UP000321440">
    <property type="component" value="Unassembled WGS sequence"/>
</dbReference>
<dbReference type="OrthoDB" id="2970670at2"/>
<accession>A0A511W2U9</accession>
<feature type="transmembrane region" description="Helical" evidence="1">
    <location>
        <begin position="54"/>
        <end position="74"/>
    </location>
</feature>
<comment type="caution">
    <text evidence="2">The sequence shown here is derived from an EMBL/GenBank/DDBJ whole genome shotgun (WGS) entry which is preliminary data.</text>
</comment>
<feature type="transmembrane region" description="Helical" evidence="1">
    <location>
        <begin position="86"/>
        <end position="104"/>
    </location>
</feature>
<sequence>MLSVLARVKEKYKQSNKFLFALKAFFSALSIYFAIQVIFISTSGLVSADSSTEFPGLLLFGMFFCWGLTNVIELVEMLVAKKKEHFTFLLIATIFGFGVSFYILSLSI</sequence>
<evidence type="ECO:0000256" key="1">
    <source>
        <dbReference type="SAM" id="Phobius"/>
    </source>
</evidence>
<keyword evidence="1" id="KW-1133">Transmembrane helix</keyword>
<dbReference type="AlphaFoldDB" id="A0A511W2U9"/>
<keyword evidence="3" id="KW-1185">Reference proteome</keyword>
<organism evidence="2 3">
    <name type="scientific">Alkalibacillus haloalkaliphilus</name>
    <dbReference type="NCBI Taxonomy" id="94136"/>
    <lineage>
        <taxon>Bacteria</taxon>
        <taxon>Bacillati</taxon>
        <taxon>Bacillota</taxon>
        <taxon>Bacilli</taxon>
        <taxon>Bacillales</taxon>
        <taxon>Bacillaceae</taxon>
        <taxon>Alkalibacillus</taxon>
    </lineage>
</organism>
<reference evidence="2 3" key="1">
    <citation type="submission" date="2019-07" db="EMBL/GenBank/DDBJ databases">
        <title>Whole genome shotgun sequence of Alkalibacillus haloalkaliphilus NBRC 103110.</title>
        <authorList>
            <person name="Hosoyama A."/>
            <person name="Uohara A."/>
            <person name="Ohji S."/>
            <person name="Ichikawa N."/>
        </authorList>
    </citation>
    <scope>NUCLEOTIDE SEQUENCE [LARGE SCALE GENOMIC DNA]</scope>
    <source>
        <strain evidence="2 3">NBRC 103110</strain>
    </source>
</reference>
<keyword evidence="1" id="KW-0812">Transmembrane</keyword>